<proteinExistence type="predicted"/>
<gene>
    <name evidence="2" type="ORF">MSPICULIGERA_LOCUS11330</name>
</gene>
<feature type="non-terminal residue" evidence="2">
    <location>
        <position position="1"/>
    </location>
</feature>
<name>A0AA36CRF9_9BILA</name>
<organism evidence="2 3">
    <name type="scientific">Mesorhabditis spiculigera</name>
    <dbReference type="NCBI Taxonomy" id="96644"/>
    <lineage>
        <taxon>Eukaryota</taxon>
        <taxon>Metazoa</taxon>
        <taxon>Ecdysozoa</taxon>
        <taxon>Nematoda</taxon>
        <taxon>Chromadorea</taxon>
        <taxon>Rhabditida</taxon>
        <taxon>Rhabditina</taxon>
        <taxon>Rhabditomorpha</taxon>
        <taxon>Rhabditoidea</taxon>
        <taxon>Rhabditidae</taxon>
        <taxon>Mesorhabditinae</taxon>
        <taxon>Mesorhabditis</taxon>
    </lineage>
</organism>
<protein>
    <submittedName>
        <fullName evidence="2">Uncharacterized protein</fullName>
    </submittedName>
</protein>
<evidence type="ECO:0000313" key="2">
    <source>
        <dbReference type="EMBL" id="CAJ0572958.1"/>
    </source>
</evidence>
<keyword evidence="3" id="KW-1185">Reference proteome</keyword>
<feature type="region of interest" description="Disordered" evidence="1">
    <location>
        <begin position="276"/>
        <end position="299"/>
    </location>
</feature>
<dbReference type="Proteomes" id="UP001177023">
    <property type="component" value="Unassembled WGS sequence"/>
</dbReference>
<comment type="caution">
    <text evidence="2">The sequence shown here is derived from an EMBL/GenBank/DDBJ whole genome shotgun (WGS) entry which is preliminary data.</text>
</comment>
<accession>A0AA36CRF9</accession>
<evidence type="ECO:0000256" key="1">
    <source>
        <dbReference type="SAM" id="MobiDB-lite"/>
    </source>
</evidence>
<reference evidence="2" key="1">
    <citation type="submission" date="2023-06" db="EMBL/GenBank/DDBJ databases">
        <authorList>
            <person name="Delattre M."/>
        </authorList>
    </citation>
    <scope>NUCLEOTIDE SEQUENCE</scope>
    <source>
        <strain evidence="2">AF72</strain>
    </source>
</reference>
<evidence type="ECO:0000313" key="3">
    <source>
        <dbReference type="Proteomes" id="UP001177023"/>
    </source>
</evidence>
<sequence>MASTSGEESSHIEMSVKAANVLADYGFEPLADVPGVYFGHQMPKVHDFWLLLLATKRGILKSTRRPYFDNRKAGIYLSLVDPVILRTRTALSEDAVSPWTSGQERMHLDNYYADGENLSSRTTGNAEGLRVTHQRYSKHPGKLPISKKILSIPHMRKPALVEPNTYAVVCYKVSEPFEMPLERTKPRVKPEAVAAIRRLTTKHPGLNAGKIHELLSIELHGVDVPDVAQVGYQQKKLAGKLQRYKLMRPFLQNQPGTGDEDDELDMDSMFDDYYDEESNQTLDTPPEDGGGPSFSQFDGSISVNEHLQQQVFGQEETTNGYHEHPEPPPPPYHAPKQHQFSNSVYQQEIPGYYMDLAQGMSVMEAVSLHGSIPDTGSVFHGAQKIVLDGIVKTMNELLNRTKNNFHPPAQMRSNGIKQELIDVDVT</sequence>
<dbReference type="AlphaFoldDB" id="A0AA36CRF9"/>
<dbReference type="EMBL" id="CATQJA010002610">
    <property type="protein sequence ID" value="CAJ0572958.1"/>
    <property type="molecule type" value="Genomic_DNA"/>
</dbReference>
<feature type="region of interest" description="Disordered" evidence="1">
    <location>
        <begin position="318"/>
        <end position="337"/>
    </location>
</feature>